<sequence>MLNYFGFYPLFVVVVVYNFFINESCNIPPALWCNSENVATECSVLDACLYYNTSQLDKKIKLTLLYETLCPDCQEFILNTLQRYVWKYGQDFVDFNLIPYGNARRTQLNNTWTIQCQHGPVECALNKLHGCAISKLVYVGKWFPLIVCLEEAAKLKMDPDAAFLLCSKKKKLDQTLSKAIYKCADSVEGAVLCATFGDGSGIHQRTTQWLPLLSMLTEKDDVTCWFARLEAFFKVARIPDCEKSTVVFMYVNETSHGLTHETDYNVLKDSLLNQLRVDANHFERRMELSRSTQTPEEYVESYSARIVSLSKQAFPTAGEEVQTQMAKDQLIRGVSNDRIRELLVPVEEKPLAEMVKLAGQEETVLNRMRSAISGATVVHVNDRLATGKQCVGVAKSGSTAATAEERAATALEEEQAEVSEGLAVSVDCRQNIEKLVNEFRRMLTRSLQLKQPRTRTANPPSQRLAEAVCWKCGSSSHYRRSCPFSKTRRERRSPSTTGEHKPTQKTSILSLNKKWAVKLSGEVNGRSLKLLVDTGAAISLIREAELNMASNVRISKYGSRQIVAANGERVETVGTAEVDINIGDKLLKRHLMIVARSLSHPCLLDIDFLRHRRALIDLGDNRIKLGEVWLKLESSKTQEDKNRGEAQQECDICLLETVTLPAQTEMIVTGSSDRTTPKLVNNYSVMAACSLSRAAGGTVPVRLLNGTDRLITLFKDTKLGTYSTAYTTTSAGCEKEPPRTEPMNKYSDLIDNMLQLPRNIPNDIRKQLRALLWKYKRVIATDNYDTGRTNICKHSINTGDTPPIKQNPRRIRE</sequence>
<reference evidence="9 10" key="1">
    <citation type="submission" date="2015-01" db="EMBL/GenBank/DDBJ databases">
        <title>Evolution of Trichinella species and genotypes.</title>
        <authorList>
            <person name="Korhonen P.K."/>
            <person name="Edoardo P."/>
            <person name="Giuseppe L.R."/>
            <person name="Gasser R.B."/>
        </authorList>
    </citation>
    <scope>NUCLEOTIDE SEQUENCE [LARGE SCALE GENOMIC DNA]</scope>
    <source>
        <strain evidence="9">ISS2496</strain>
    </source>
</reference>
<dbReference type="InterPro" id="IPR001969">
    <property type="entry name" value="Aspartic_peptidase_AS"/>
</dbReference>
<dbReference type="EMBL" id="JYDQ01000274">
    <property type="protein sequence ID" value="KRY09445.1"/>
    <property type="molecule type" value="Genomic_DNA"/>
</dbReference>
<organism evidence="9 10">
    <name type="scientific">Trichinella patagoniensis</name>
    <dbReference type="NCBI Taxonomy" id="990121"/>
    <lineage>
        <taxon>Eukaryota</taxon>
        <taxon>Metazoa</taxon>
        <taxon>Ecdysozoa</taxon>
        <taxon>Nematoda</taxon>
        <taxon>Enoplea</taxon>
        <taxon>Dorylaimia</taxon>
        <taxon>Trichinellida</taxon>
        <taxon>Trichinellidae</taxon>
        <taxon>Trichinella</taxon>
    </lineage>
</organism>
<evidence type="ECO:0000256" key="5">
    <source>
        <dbReference type="ARBA" id="ARBA00023180"/>
    </source>
</evidence>
<dbReference type="InterPro" id="IPR001878">
    <property type="entry name" value="Znf_CCHC"/>
</dbReference>
<dbReference type="OrthoDB" id="10469567at2759"/>
<evidence type="ECO:0000313" key="9">
    <source>
        <dbReference type="EMBL" id="KRY09445.1"/>
    </source>
</evidence>
<dbReference type="GO" id="GO:0003676">
    <property type="term" value="F:nucleic acid binding"/>
    <property type="evidence" value="ECO:0007669"/>
    <property type="project" value="InterPro"/>
</dbReference>
<evidence type="ECO:0000256" key="4">
    <source>
        <dbReference type="ARBA" id="ARBA00022729"/>
    </source>
</evidence>
<comment type="similarity">
    <text evidence="2">Belongs to the GILT family.</text>
</comment>
<keyword evidence="10" id="KW-1185">Reference proteome</keyword>
<dbReference type="Pfam" id="PF03227">
    <property type="entry name" value="GILT"/>
    <property type="match status" value="1"/>
</dbReference>
<dbReference type="SUPFAM" id="SSF50630">
    <property type="entry name" value="Acid proteases"/>
    <property type="match status" value="1"/>
</dbReference>
<comment type="caution">
    <text evidence="9">The sequence shown here is derived from an EMBL/GenBank/DDBJ whole genome shotgun (WGS) entry which is preliminary data.</text>
</comment>
<gene>
    <name evidence="9" type="primary">F37H8.5</name>
    <name evidence="9" type="ORF">T12_16867</name>
</gene>
<dbReference type="GO" id="GO:0004190">
    <property type="term" value="F:aspartic-type endopeptidase activity"/>
    <property type="evidence" value="ECO:0007669"/>
    <property type="project" value="InterPro"/>
</dbReference>
<dbReference type="InterPro" id="IPR036875">
    <property type="entry name" value="Znf_CCHC_sf"/>
</dbReference>
<dbReference type="STRING" id="990121.A0A0V0ZA43"/>
<accession>A0A0V0ZA43</accession>
<dbReference type="GO" id="GO:0019899">
    <property type="term" value="F:enzyme binding"/>
    <property type="evidence" value="ECO:0007669"/>
    <property type="project" value="UniProtKB-ARBA"/>
</dbReference>
<evidence type="ECO:0000313" key="10">
    <source>
        <dbReference type="Proteomes" id="UP000054783"/>
    </source>
</evidence>
<dbReference type="PROSITE" id="PS50158">
    <property type="entry name" value="ZF_CCHC"/>
    <property type="match status" value="1"/>
</dbReference>
<feature type="domain" description="CCHC-type" evidence="8">
    <location>
        <begin position="469"/>
        <end position="483"/>
    </location>
</feature>
<feature type="region of interest" description="Disordered" evidence="7">
    <location>
        <begin position="475"/>
        <end position="505"/>
    </location>
</feature>
<dbReference type="Proteomes" id="UP000054783">
    <property type="component" value="Unassembled WGS sequence"/>
</dbReference>
<comment type="subcellular location">
    <subcellularLocation>
        <location evidence="1">Secreted</location>
    </subcellularLocation>
</comment>
<dbReference type="CDD" id="cd00303">
    <property type="entry name" value="retropepsin_like"/>
    <property type="match status" value="1"/>
</dbReference>
<keyword evidence="3" id="KW-0964">Secreted</keyword>
<dbReference type="Pfam" id="PF13975">
    <property type="entry name" value="gag-asp_proteas"/>
    <property type="match status" value="1"/>
</dbReference>
<keyword evidence="6" id="KW-0863">Zinc-finger</keyword>
<dbReference type="Gene3D" id="2.40.70.10">
    <property type="entry name" value="Acid Proteases"/>
    <property type="match status" value="1"/>
</dbReference>
<evidence type="ECO:0000259" key="8">
    <source>
        <dbReference type="PROSITE" id="PS50158"/>
    </source>
</evidence>
<keyword evidence="5" id="KW-0325">Glycoprotein</keyword>
<dbReference type="PANTHER" id="PTHR13234">
    <property type="entry name" value="GAMMA-INTERFERON INDUCIBLE LYSOSOMAL THIOL REDUCTASE GILT"/>
    <property type="match status" value="1"/>
</dbReference>
<keyword evidence="6" id="KW-0862">Zinc</keyword>
<name>A0A0V0ZA43_9BILA</name>
<protein>
    <submittedName>
        <fullName evidence="9">GILT-like protein F37H8.5</fullName>
    </submittedName>
</protein>
<evidence type="ECO:0000256" key="1">
    <source>
        <dbReference type="ARBA" id="ARBA00004613"/>
    </source>
</evidence>
<evidence type="ECO:0000256" key="3">
    <source>
        <dbReference type="ARBA" id="ARBA00022525"/>
    </source>
</evidence>
<dbReference type="GO" id="GO:0005576">
    <property type="term" value="C:extracellular region"/>
    <property type="evidence" value="ECO:0007669"/>
    <property type="project" value="UniProtKB-SubCell"/>
</dbReference>
<keyword evidence="4" id="KW-0732">Signal</keyword>
<dbReference type="GO" id="GO:0006508">
    <property type="term" value="P:proteolysis"/>
    <property type="evidence" value="ECO:0007669"/>
    <property type="project" value="InterPro"/>
</dbReference>
<evidence type="ECO:0000256" key="7">
    <source>
        <dbReference type="SAM" id="MobiDB-lite"/>
    </source>
</evidence>
<dbReference type="SUPFAM" id="SSF57756">
    <property type="entry name" value="Retrovirus zinc finger-like domains"/>
    <property type="match status" value="1"/>
</dbReference>
<dbReference type="InterPro" id="IPR004911">
    <property type="entry name" value="Interferon-induced_GILT"/>
</dbReference>
<dbReference type="GO" id="GO:0008270">
    <property type="term" value="F:zinc ion binding"/>
    <property type="evidence" value="ECO:0007669"/>
    <property type="project" value="UniProtKB-KW"/>
</dbReference>
<dbReference type="PANTHER" id="PTHR13234:SF8">
    <property type="entry name" value="GAMMA-INTERFERON-INDUCIBLE LYSOSOMAL THIOL REDUCTASE"/>
    <property type="match status" value="1"/>
</dbReference>
<evidence type="ECO:0000256" key="2">
    <source>
        <dbReference type="ARBA" id="ARBA00005679"/>
    </source>
</evidence>
<proteinExistence type="inferred from homology"/>
<dbReference type="InterPro" id="IPR021109">
    <property type="entry name" value="Peptidase_aspartic_dom_sf"/>
</dbReference>
<dbReference type="AlphaFoldDB" id="A0A0V0ZA43"/>
<keyword evidence="6" id="KW-0479">Metal-binding</keyword>
<dbReference type="PROSITE" id="PS00141">
    <property type="entry name" value="ASP_PROTEASE"/>
    <property type="match status" value="1"/>
</dbReference>
<dbReference type="GO" id="GO:0016671">
    <property type="term" value="F:oxidoreductase activity, acting on a sulfur group of donors, disulfide as acceptor"/>
    <property type="evidence" value="ECO:0007669"/>
    <property type="project" value="InterPro"/>
</dbReference>
<evidence type="ECO:0000256" key="6">
    <source>
        <dbReference type="PROSITE-ProRule" id="PRU00047"/>
    </source>
</evidence>
<feature type="non-terminal residue" evidence="9">
    <location>
        <position position="813"/>
    </location>
</feature>